<evidence type="ECO:0000313" key="1">
    <source>
        <dbReference type="EMBL" id="EPR66955.1"/>
    </source>
</evidence>
<sequence length="417" mass="47957">MRFSRLLCFLIGLWTPFIGMGQKIAAISFDEVVSSEFGYPISLDLNSITHLPDSSLVLMDVTSGKSTQVPFQVDNLNGRYIFWMIEPQANKAKSSHLFELHRTVEKEKHNVFLALKATESSLIIQKNGADLWQYNQGIAYPPEGVDSAYARSGFIHPMWTPDGKSLTRIQPNDHYHHYGLWNPWTRATYKNELIDFWNLMERQGTVRFANFINRTSGPVFADYKALHEHVVLKDRKVPEIAMTEVQGTRIYALEKDNDYYLADISIVLNTTPDEPVVLEEYRYGSLGWRATEKWNRNNSEVITSEGLDRKSADGSLARWCIVQGELDGDYGAVVMMSYPANFNHPEPLRIWPEDIYDRGDMYANFAPTKNMAWKLEPSKSYQLNYRFLVSSKKISPEQAEAAWMQFAHKPIITINKF</sequence>
<evidence type="ECO:0008006" key="3">
    <source>
        <dbReference type="Google" id="ProtNLM"/>
    </source>
</evidence>
<proteinExistence type="predicted"/>
<reference evidence="1 2" key="1">
    <citation type="journal article" date="2013" name="Genome Announc.">
        <title>Draft Genome Sequence of Cyclobacterium qasimii Strain M12-11BT, Isolated from Arctic Marine Sediment.</title>
        <authorList>
            <person name="Shivaji S."/>
            <person name="Ara S."/>
            <person name="Singh A."/>
            <person name="Kumar Pinnaka A."/>
        </authorList>
    </citation>
    <scope>NUCLEOTIDE SEQUENCE [LARGE SCALE GENOMIC DNA]</scope>
    <source>
        <strain evidence="1 2">M12-11B</strain>
    </source>
</reference>
<dbReference type="InterPro" id="IPR029475">
    <property type="entry name" value="DUF6807"/>
</dbReference>
<dbReference type="eggNOG" id="COG3828">
    <property type="taxonomic scope" value="Bacteria"/>
</dbReference>
<organism evidence="1 2">
    <name type="scientific">Cyclobacterium qasimii M12-11B</name>
    <dbReference type="NCBI Taxonomy" id="641524"/>
    <lineage>
        <taxon>Bacteria</taxon>
        <taxon>Pseudomonadati</taxon>
        <taxon>Bacteroidota</taxon>
        <taxon>Cytophagia</taxon>
        <taxon>Cytophagales</taxon>
        <taxon>Cyclobacteriaceae</taxon>
        <taxon>Cyclobacterium</taxon>
    </lineage>
</organism>
<gene>
    <name evidence="1" type="ORF">ADICYQ_4031</name>
</gene>
<name>S7V9L3_9BACT</name>
<accession>S7V9L3</accession>
<protein>
    <recommendedName>
        <fullName evidence="3">Methane oxygenase PmoA</fullName>
    </recommendedName>
</protein>
<evidence type="ECO:0000313" key="2">
    <source>
        <dbReference type="Proteomes" id="UP000014974"/>
    </source>
</evidence>
<dbReference type="AlphaFoldDB" id="S7V9L3"/>
<comment type="caution">
    <text evidence="1">The sequence shown here is derived from an EMBL/GenBank/DDBJ whole genome shotgun (WGS) entry which is preliminary data.</text>
</comment>
<dbReference type="Pfam" id="PF14100">
    <property type="entry name" value="DUF6807"/>
    <property type="match status" value="1"/>
</dbReference>
<dbReference type="OrthoDB" id="2540540at2"/>
<dbReference type="Proteomes" id="UP000014974">
    <property type="component" value="Unassembled WGS sequence"/>
</dbReference>
<dbReference type="PATRIC" id="fig|641524.5.peg.4000"/>
<dbReference type="RefSeq" id="WP_020891305.1">
    <property type="nucleotide sequence ID" value="NZ_ATNM01000137.1"/>
</dbReference>
<dbReference type="EMBL" id="ATNM01000137">
    <property type="protein sequence ID" value="EPR66955.1"/>
    <property type="molecule type" value="Genomic_DNA"/>
</dbReference>
<dbReference type="STRING" id="641524.ADICYQ_4031"/>